<dbReference type="Proteomes" id="UP000054653">
    <property type="component" value="Unassembled WGS sequence"/>
</dbReference>
<accession>A0A0V1C939</accession>
<name>A0A0V1C939_TRIBR</name>
<dbReference type="EMBL" id="JYDI01000330">
    <property type="protein sequence ID" value="KRY45776.1"/>
    <property type="molecule type" value="Genomic_DNA"/>
</dbReference>
<evidence type="ECO:0008006" key="3">
    <source>
        <dbReference type="Google" id="ProtNLM"/>
    </source>
</evidence>
<sequence>MSVFHHRYFTSHSTLQNLLEHGLTAIGTVYNEQNSTSLAWKSNALENPTCVTITVIQDVIESRHKLLNTNNTEPGIIRQKINEYRCRG</sequence>
<evidence type="ECO:0000313" key="1">
    <source>
        <dbReference type="EMBL" id="KRY45776.1"/>
    </source>
</evidence>
<proteinExistence type="predicted"/>
<organism evidence="1 2">
    <name type="scientific">Trichinella britovi</name>
    <name type="common">Parasitic roundworm</name>
    <dbReference type="NCBI Taxonomy" id="45882"/>
    <lineage>
        <taxon>Eukaryota</taxon>
        <taxon>Metazoa</taxon>
        <taxon>Ecdysozoa</taxon>
        <taxon>Nematoda</taxon>
        <taxon>Enoplea</taxon>
        <taxon>Dorylaimia</taxon>
        <taxon>Trichinellida</taxon>
        <taxon>Trichinellidae</taxon>
        <taxon>Trichinella</taxon>
    </lineage>
</organism>
<protein>
    <recommendedName>
        <fullName evidence="3">PiggyBac transposable element-derived protein domain-containing protein</fullName>
    </recommendedName>
</protein>
<dbReference type="AlphaFoldDB" id="A0A0V1C939"/>
<gene>
    <name evidence="1" type="ORF">T03_18119</name>
</gene>
<keyword evidence="2" id="KW-1185">Reference proteome</keyword>
<comment type="caution">
    <text evidence="1">The sequence shown here is derived from an EMBL/GenBank/DDBJ whole genome shotgun (WGS) entry which is preliminary data.</text>
</comment>
<reference evidence="1 2" key="1">
    <citation type="submission" date="2015-01" db="EMBL/GenBank/DDBJ databases">
        <title>Evolution of Trichinella species and genotypes.</title>
        <authorList>
            <person name="Korhonen P.K."/>
            <person name="Edoardo P."/>
            <person name="Giuseppe L.R."/>
            <person name="Gasser R.B."/>
        </authorList>
    </citation>
    <scope>NUCLEOTIDE SEQUENCE [LARGE SCALE GENOMIC DNA]</scope>
    <source>
        <strain evidence="1">ISS120</strain>
    </source>
</reference>
<evidence type="ECO:0000313" key="2">
    <source>
        <dbReference type="Proteomes" id="UP000054653"/>
    </source>
</evidence>